<dbReference type="EMBL" id="NBNE01004602">
    <property type="protein sequence ID" value="OWZ05115.1"/>
    <property type="molecule type" value="Genomic_DNA"/>
</dbReference>
<comment type="function">
    <text evidence="5">Effector that suppresses plant defense responses during pathogen infection.</text>
</comment>
<reference evidence="7" key="1">
    <citation type="submission" date="2017-03" db="EMBL/GenBank/DDBJ databases">
        <title>Phytopthora megakarya and P. palmivora, two closely related causual agents of cacao black pod achieved similar genome size and gene model numbers by different mechanisms.</title>
        <authorList>
            <person name="Ali S."/>
            <person name="Shao J."/>
            <person name="Larry D.J."/>
            <person name="Kronmiller B."/>
            <person name="Shen D."/>
            <person name="Strem M.D."/>
            <person name="Melnick R.L."/>
            <person name="Guiltinan M.J."/>
            <person name="Tyler B.M."/>
            <person name="Meinhardt L.W."/>
            <person name="Bailey B.A."/>
        </authorList>
    </citation>
    <scope>NUCLEOTIDE SEQUENCE [LARGE SCALE GENOMIC DNA]</scope>
    <source>
        <strain evidence="7">zdho120</strain>
    </source>
</reference>
<dbReference type="Pfam" id="PF16810">
    <property type="entry name" value="RXLR"/>
    <property type="match status" value="1"/>
</dbReference>
<keyword evidence="7" id="KW-1185">Reference proteome</keyword>
<name>A0A225VIE7_9STRA</name>
<keyword evidence="3 5" id="KW-0964">Secreted</keyword>
<evidence type="ECO:0000256" key="1">
    <source>
        <dbReference type="ARBA" id="ARBA00004613"/>
    </source>
</evidence>
<evidence type="ECO:0000313" key="6">
    <source>
        <dbReference type="EMBL" id="OWZ05115.1"/>
    </source>
</evidence>
<evidence type="ECO:0000256" key="2">
    <source>
        <dbReference type="ARBA" id="ARBA00010400"/>
    </source>
</evidence>
<evidence type="ECO:0000256" key="4">
    <source>
        <dbReference type="ARBA" id="ARBA00022729"/>
    </source>
</evidence>
<sequence>MRLSYIILVVAATTLLASASAATVSDHPVKVSTMTSPDLVVRGPSIGEKRSLRYLTNAEEEKLDDDEEERKSGANRFTAEKIAEMADGTKQYKRFARWARDYKPINLPDVVQGKLRDKYRYWYYHVREA</sequence>
<accession>A0A225VIE7</accession>
<evidence type="ECO:0000256" key="5">
    <source>
        <dbReference type="RuleBase" id="RU367124"/>
    </source>
</evidence>
<evidence type="ECO:0000256" key="3">
    <source>
        <dbReference type="ARBA" id="ARBA00022525"/>
    </source>
</evidence>
<keyword evidence="4 5" id="KW-0732">Signal</keyword>
<dbReference type="AlphaFoldDB" id="A0A225VIE7"/>
<dbReference type="GO" id="GO:0005576">
    <property type="term" value="C:extracellular region"/>
    <property type="evidence" value="ECO:0007669"/>
    <property type="project" value="UniProtKB-SubCell"/>
</dbReference>
<comment type="similarity">
    <text evidence="2 5">Belongs to the RxLR effector family.</text>
</comment>
<proteinExistence type="inferred from homology"/>
<comment type="subcellular location">
    <subcellularLocation>
        <location evidence="1 5">Secreted</location>
    </subcellularLocation>
</comment>
<feature type="chain" id="PRO_5028524248" description="RxLR effector protein" evidence="5">
    <location>
        <begin position="22"/>
        <end position="129"/>
    </location>
</feature>
<gene>
    <name evidence="6" type="ORF">PHMEG_00022856</name>
</gene>
<comment type="caution">
    <text evidence="6">The sequence shown here is derived from an EMBL/GenBank/DDBJ whole genome shotgun (WGS) entry which is preliminary data.</text>
</comment>
<feature type="signal peptide" evidence="5">
    <location>
        <begin position="1"/>
        <end position="21"/>
    </location>
</feature>
<dbReference type="InterPro" id="IPR031825">
    <property type="entry name" value="RXLR"/>
</dbReference>
<evidence type="ECO:0000313" key="7">
    <source>
        <dbReference type="Proteomes" id="UP000198211"/>
    </source>
</evidence>
<dbReference type="Proteomes" id="UP000198211">
    <property type="component" value="Unassembled WGS sequence"/>
</dbReference>
<organism evidence="6 7">
    <name type="scientific">Phytophthora megakarya</name>
    <dbReference type="NCBI Taxonomy" id="4795"/>
    <lineage>
        <taxon>Eukaryota</taxon>
        <taxon>Sar</taxon>
        <taxon>Stramenopiles</taxon>
        <taxon>Oomycota</taxon>
        <taxon>Peronosporomycetes</taxon>
        <taxon>Peronosporales</taxon>
        <taxon>Peronosporaceae</taxon>
        <taxon>Phytophthora</taxon>
    </lineage>
</organism>
<comment type="domain">
    <text evidence="5">The RxLR-dEER motif acts to carry the protein into the host cell cytoplasm through binding to cell surface phosphatidylinositol-3-phosphate.</text>
</comment>
<protein>
    <recommendedName>
        <fullName evidence="5">RxLR effector protein</fullName>
    </recommendedName>
</protein>
<dbReference type="OrthoDB" id="125999at2759"/>